<dbReference type="RefSeq" id="WP_306887714.1">
    <property type="nucleotide sequence ID" value="NZ_JAUSUL010000009.1"/>
</dbReference>
<keyword evidence="2" id="KW-0902">Two-component regulatory system</keyword>
<keyword evidence="10" id="KW-1185">Reference proteome</keyword>
<dbReference type="Pfam" id="PF00072">
    <property type="entry name" value="Response_reg"/>
    <property type="match status" value="1"/>
</dbReference>
<dbReference type="PROSITE" id="PS50110">
    <property type="entry name" value="RESPONSE_REGULATORY"/>
    <property type="match status" value="1"/>
</dbReference>
<organism evidence="9 10">
    <name type="scientific">Amorphus orientalis</name>
    <dbReference type="NCBI Taxonomy" id="649198"/>
    <lineage>
        <taxon>Bacteria</taxon>
        <taxon>Pseudomonadati</taxon>
        <taxon>Pseudomonadota</taxon>
        <taxon>Alphaproteobacteria</taxon>
        <taxon>Hyphomicrobiales</taxon>
        <taxon>Amorphaceae</taxon>
        <taxon>Amorphus</taxon>
    </lineage>
</organism>
<gene>
    <name evidence="9" type="ORF">J2S73_004275</name>
</gene>
<dbReference type="InterPro" id="IPR036388">
    <property type="entry name" value="WH-like_DNA-bd_sf"/>
</dbReference>
<keyword evidence="1 6" id="KW-0597">Phosphoprotein</keyword>
<evidence type="ECO:0000256" key="1">
    <source>
        <dbReference type="ARBA" id="ARBA00022553"/>
    </source>
</evidence>
<feature type="modified residue" description="4-aspartylphosphate" evidence="6">
    <location>
        <position position="58"/>
    </location>
</feature>
<accession>A0AAE4AUT2</accession>
<evidence type="ECO:0000259" key="8">
    <source>
        <dbReference type="PROSITE" id="PS50110"/>
    </source>
</evidence>
<feature type="domain" description="HTH luxR-type" evidence="7">
    <location>
        <begin position="237"/>
        <end position="302"/>
    </location>
</feature>
<dbReference type="InterPro" id="IPR001789">
    <property type="entry name" value="Sig_transdc_resp-reg_receiver"/>
</dbReference>
<dbReference type="AlphaFoldDB" id="A0AAE4AUT2"/>
<dbReference type="CDD" id="cd06170">
    <property type="entry name" value="LuxR_C_like"/>
    <property type="match status" value="1"/>
</dbReference>
<dbReference type="Gene3D" id="1.10.10.10">
    <property type="entry name" value="Winged helix-like DNA-binding domain superfamily/Winged helix DNA-binding domain"/>
    <property type="match status" value="1"/>
</dbReference>
<proteinExistence type="predicted"/>
<dbReference type="PANTHER" id="PTHR48111:SF1">
    <property type="entry name" value="TWO-COMPONENT RESPONSE REGULATOR ORR33"/>
    <property type="match status" value="1"/>
</dbReference>
<dbReference type="GO" id="GO:0000976">
    <property type="term" value="F:transcription cis-regulatory region binding"/>
    <property type="evidence" value="ECO:0007669"/>
    <property type="project" value="TreeGrafter"/>
</dbReference>
<keyword evidence="3" id="KW-0805">Transcription regulation</keyword>
<evidence type="ECO:0000256" key="5">
    <source>
        <dbReference type="ARBA" id="ARBA00023163"/>
    </source>
</evidence>
<evidence type="ECO:0000256" key="4">
    <source>
        <dbReference type="ARBA" id="ARBA00023125"/>
    </source>
</evidence>
<evidence type="ECO:0000256" key="6">
    <source>
        <dbReference type="PROSITE-ProRule" id="PRU00169"/>
    </source>
</evidence>
<dbReference type="GO" id="GO:0032993">
    <property type="term" value="C:protein-DNA complex"/>
    <property type="evidence" value="ECO:0007669"/>
    <property type="project" value="TreeGrafter"/>
</dbReference>
<dbReference type="InterPro" id="IPR016032">
    <property type="entry name" value="Sig_transdc_resp-reg_C-effctor"/>
</dbReference>
<evidence type="ECO:0000313" key="10">
    <source>
        <dbReference type="Proteomes" id="UP001229244"/>
    </source>
</evidence>
<reference evidence="9" key="1">
    <citation type="submission" date="2023-07" db="EMBL/GenBank/DDBJ databases">
        <title>Genomic Encyclopedia of Type Strains, Phase IV (KMG-IV): sequencing the most valuable type-strain genomes for metagenomic binning, comparative biology and taxonomic classification.</title>
        <authorList>
            <person name="Goeker M."/>
        </authorList>
    </citation>
    <scope>NUCLEOTIDE SEQUENCE</scope>
    <source>
        <strain evidence="9">DSM 21202</strain>
    </source>
</reference>
<dbReference type="InterPro" id="IPR000792">
    <property type="entry name" value="Tscrpt_reg_LuxR_C"/>
</dbReference>
<name>A0AAE4AUT2_9HYPH</name>
<dbReference type="GO" id="GO:0000156">
    <property type="term" value="F:phosphorelay response regulator activity"/>
    <property type="evidence" value="ECO:0007669"/>
    <property type="project" value="TreeGrafter"/>
</dbReference>
<dbReference type="GO" id="GO:0006355">
    <property type="term" value="P:regulation of DNA-templated transcription"/>
    <property type="evidence" value="ECO:0007669"/>
    <property type="project" value="InterPro"/>
</dbReference>
<dbReference type="SUPFAM" id="SSF46894">
    <property type="entry name" value="C-terminal effector domain of the bipartite response regulators"/>
    <property type="match status" value="1"/>
</dbReference>
<dbReference type="InterPro" id="IPR039420">
    <property type="entry name" value="WalR-like"/>
</dbReference>
<dbReference type="PANTHER" id="PTHR48111">
    <property type="entry name" value="REGULATOR OF RPOS"/>
    <property type="match status" value="1"/>
</dbReference>
<evidence type="ECO:0000313" key="9">
    <source>
        <dbReference type="EMBL" id="MDQ0317788.1"/>
    </source>
</evidence>
<dbReference type="Pfam" id="PF00196">
    <property type="entry name" value="GerE"/>
    <property type="match status" value="1"/>
</dbReference>
<keyword evidence="5" id="KW-0804">Transcription</keyword>
<dbReference type="SMART" id="SM00421">
    <property type="entry name" value="HTH_LUXR"/>
    <property type="match status" value="1"/>
</dbReference>
<evidence type="ECO:0000256" key="2">
    <source>
        <dbReference type="ARBA" id="ARBA00023012"/>
    </source>
</evidence>
<dbReference type="PRINTS" id="PR00038">
    <property type="entry name" value="HTHLUXR"/>
</dbReference>
<feature type="domain" description="Response regulatory" evidence="8">
    <location>
        <begin position="9"/>
        <end position="125"/>
    </location>
</feature>
<dbReference type="SMART" id="SM00448">
    <property type="entry name" value="REC"/>
    <property type="match status" value="1"/>
</dbReference>
<protein>
    <submittedName>
        <fullName evidence="9">DNA-binding NarL/FixJ family response regulator</fullName>
    </submittedName>
</protein>
<dbReference type="Gene3D" id="3.40.50.2300">
    <property type="match status" value="1"/>
</dbReference>
<keyword evidence="4 9" id="KW-0238">DNA-binding</keyword>
<evidence type="ECO:0000256" key="3">
    <source>
        <dbReference type="ARBA" id="ARBA00023015"/>
    </source>
</evidence>
<sequence length="305" mass="32656">MMLNQTRDIVLVVDDAPETLSMLIDTLEEAGLTVIVARDGITALTLARRVQPNAILLDAMMPEIDGFETCRRLKSGPDPVAAPIIFMTGLSDPSHIVAGLRAGGVDYVTKPVNTEELIARVAIHIANARLIDDTRNAFDAVGQPVMALSPTGAIAWASVQALDIAGRALQIADDGSEIGNAAFLGWVASVWESPTSSVAPWEAAEGRGHVTVTYIGRTTSGDVLVRVSRGEQADEALFREKLGLTQREAEVLHWIVQGKSNRDIAEILSLNPGTVNKHLEKILDKFGVENRTAAAVQALRALGTR</sequence>
<dbReference type="GO" id="GO:0005829">
    <property type="term" value="C:cytosol"/>
    <property type="evidence" value="ECO:0007669"/>
    <property type="project" value="TreeGrafter"/>
</dbReference>
<dbReference type="PROSITE" id="PS50043">
    <property type="entry name" value="HTH_LUXR_2"/>
    <property type="match status" value="1"/>
</dbReference>
<dbReference type="EMBL" id="JAUSUL010000009">
    <property type="protein sequence ID" value="MDQ0317788.1"/>
    <property type="molecule type" value="Genomic_DNA"/>
</dbReference>
<dbReference type="SUPFAM" id="SSF52172">
    <property type="entry name" value="CheY-like"/>
    <property type="match status" value="1"/>
</dbReference>
<comment type="caution">
    <text evidence="9">The sequence shown here is derived from an EMBL/GenBank/DDBJ whole genome shotgun (WGS) entry which is preliminary data.</text>
</comment>
<dbReference type="InterPro" id="IPR011006">
    <property type="entry name" value="CheY-like_superfamily"/>
</dbReference>
<dbReference type="Proteomes" id="UP001229244">
    <property type="component" value="Unassembled WGS sequence"/>
</dbReference>
<evidence type="ECO:0000259" key="7">
    <source>
        <dbReference type="PROSITE" id="PS50043"/>
    </source>
</evidence>